<dbReference type="InterPro" id="IPR011332">
    <property type="entry name" value="Ribosomal_zn-bd"/>
</dbReference>
<name>A0A514CPS1_9STRA</name>
<comment type="similarity">
    <text evidence="1 5">Belongs to the bacterial ribosomal protein bL32 family.</text>
</comment>
<evidence type="ECO:0000313" key="6">
    <source>
        <dbReference type="EMBL" id="QDH81764.1"/>
    </source>
</evidence>
<dbReference type="HAMAP" id="MF_00340">
    <property type="entry name" value="Ribosomal_bL32"/>
    <property type="match status" value="1"/>
</dbReference>
<dbReference type="GO" id="GO:0009507">
    <property type="term" value="C:chloroplast"/>
    <property type="evidence" value="ECO:0007669"/>
    <property type="project" value="UniProtKB-SubCell"/>
</dbReference>
<dbReference type="InterPro" id="IPR002677">
    <property type="entry name" value="Ribosomal_bL32"/>
</dbReference>
<proteinExistence type="inferred from homology"/>
<comment type="subcellular location">
    <subcellularLocation>
        <location evidence="5">Plastid</location>
        <location evidence="5">Chloroplast</location>
    </subcellularLocation>
</comment>
<dbReference type="PANTHER" id="PTHR36083">
    <property type="entry name" value="50S RIBOSOMAL PROTEIN L32, CHLOROPLASTIC"/>
    <property type="match status" value="1"/>
</dbReference>
<dbReference type="AlphaFoldDB" id="A0A514CPS1"/>
<protein>
    <recommendedName>
        <fullName evidence="4 5">Large ribosomal subunit protein bL32c</fullName>
    </recommendedName>
</protein>
<dbReference type="GO" id="GO:0003735">
    <property type="term" value="F:structural constituent of ribosome"/>
    <property type="evidence" value="ECO:0007669"/>
    <property type="project" value="InterPro"/>
</dbReference>
<evidence type="ECO:0000256" key="2">
    <source>
        <dbReference type="ARBA" id="ARBA00022980"/>
    </source>
</evidence>
<dbReference type="InterPro" id="IPR044958">
    <property type="entry name" value="Ribosomal_bL32_plant/cyanobact"/>
</dbReference>
<keyword evidence="6" id="KW-0934">Plastid</keyword>
<reference evidence="6" key="1">
    <citation type="submission" date="2019-02" db="EMBL/GenBank/DDBJ databases">
        <title>Dictyochophyceae plastid genomes reveal unusual variability of their organisation.</title>
        <authorList>
            <person name="Han K.Y."/>
            <person name="Maciszewski K."/>
            <person name="Graf L."/>
            <person name="Andersen R.A."/>
            <person name="Karnkowska A."/>
            <person name="Yoon H.S."/>
        </authorList>
    </citation>
    <scope>NUCLEOTIDE SEQUENCE</scope>
</reference>
<evidence type="ECO:0000256" key="1">
    <source>
        <dbReference type="ARBA" id="ARBA00008560"/>
    </source>
</evidence>
<evidence type="ECO:0000256" key="4">
    <source>
        <dbReference type="ARBA" id="ARBA00035280"/>
    </source>
</evidence>
<geneLocation type="chloroplast" evidence="6"/>
<dbReference type="Pfam" id="PF01783">
    <property type="entry name" value="Ribosomal_L32p"/>
    <property type="match status" value="1"/>
</dbReference>
<gene>
    <name evidence="5 6" type="primary">rpl32</name>
</gene>
<dbReference type="GeneID" id="40868960"/>
<evidence type="ECO:0000256" key="3">
    <source>
        <dbReference type="ARBA" id="ARBA00023274"/>
    </source>
</evidence>
<dbReference type="GO" id="GO:0006412">
    <property type="term" value="P:translation"/>
    <property type="evidence" value="ECO:0007669"/>
    <property type="project" value="UniProtKB-UniRule"/>
</dbReference>
<keyword evidence="2 5" id="KW-0689">Ribosomal protein</keyword>
<dbReference type="GO" id="GO:0015934">
    <property type="term" value="C:large ribosomal subunit"/>
    <property type="evidence" value="ECO:0007669"/>
    <property type="project" value="InterPro"/>
</dbReference>
<keyword evidence="6" id="KW-0150">Chloroplast</keyword>
<keyword evidence="3 5" id="KW-0687">Ribonucleoprotein</keyword>
<accession>A0A514CPS1</accession>
<dbReference type="EMBL" id="MK561359">
    <property type="protein sequence ID" value="QDH81764.1"/>
    <property type="molecule type" value="Genomic_DNA"/>
</dbReference>
<dbReference type="PANTHER" id="PTHR36083:SF1">
    <property type="entry name" value="LARGE RIBOSOMAL SUBUNIT PROTEIN BL32C"/>
    <property type="match status" value="1"/>
</dbReference>
<dbReference type="SUPFAM" id="SSF57829">
    <property type="entry name" value="Zn-binding ribosomal proteins"/>
    <property type="match status" value="1"/>
</dbReference>
<sequence>MKRQYWFSFNKKIGFIYKKIFIMAVPKKRTSRSKKNSRKATWYNKANVKAKKAYSLACSVLDGKSPSFIYSSTNNLNDG</sequence>
<organism evidence="6">
    <name type="scientific">Octactis speculum</name>
    <dbReference type="NCBI Taxonomy" id="3111310"/>
    <lineage>
        <taxon>Eukaryota</taxon>
        <taxon>Sar</taxon>
        <taxon>Stramenopiles</taxon>
        <taxon>Ochrophyta</taxon>
        <taxon>Dictyochophyceae</taxon>
        <taxon>Dictyochales</taxon>
        <taxon>Dictyochaceae</taxon>
        <taxon>Octactis</taxon>
    </lineage>
</organism>
<evidence type="ECO:0000256" key="5">
    <source>
        <dbReference type="HAMAP-Rule" id="MF_00340"/>
    </source>
</evidence>
<dbReference type="RefSeq" id="YP_009677103.1">
    <property type="nucleotide sequence ID" value="NC_043929.1"/>
</dbReference>